<comment type="caution">
    <text evidence="1">The sequence shown here is derived from an EMBL/GenBank/DDBJ whole genome shotgun (WGS) entry which is preliminary data.</text>
</comment>
<feature type="non-terminal residue" evidence="1">
    <location>
        <position position="78"/>
    </location>
</feature>
<evidence type="ECO:0000313" key="2">
    <source>
        <dbReference type="Proteomes" id="UP000283817"/>
    </source>
</evidence>
<reference evidence="1 2" key="1">
    <citation type="submission" date="2019-01" db="EMBL/GenBank/DDBJ databases">
        <title>RHIZO-ID as a novel technology for direct rhizobia identification.</title>
        <authorList>
            <person name="De Meyer S.E."/>
        </authorList>
    </citation>
    <scope>NUCLEOTIDE SEQUENCE [LARGE SCALE GENOMIC DNA]</scope>
    <source>
        <strain evidence="1 2">WSM448</strain>
    </source>
</reference>
<dbReference type="AlphaFoldDB" id="A0A444HYZ5"/>
<gene>
    <name evidence="1" type="ORF">EHI47_17300</name>
</gene>
<dbReference type="EMBL" id="SBHX01000041">
    <property type="protein sequence ID" value="RWX29525.1"/>
    <property type="molecule type" value="Genomic_DNA"/>
</dbReference>
<organism evidence="1 2">
    <name type="scientific">Rhizobium leguminosarum</name>
    <dbReference type="NCBI Taxonomy" id="384"/>
    <lineage>
        <taxon>Bacteria</taxon>
        <taxon>Pseudomonadati</taxon>
        <taxon>Pseudomonadota</taxon>
        <taxon>Alphaproteobacteria</taxon>
        <taxon>Hyphomicrobiales</taxon>
        <taxon>Rhizobiaceae</taxon>
        <taxon>Rhizobium/Agrobacterium group</taxon>
        <taxon>Rhizobium</taxon>
    </lineage>
</organism>
<evidence type="ECO:0000313" key="1">
    <source>
        <dbReference type="EMBL" id="RWX29525.1"/>
    </source>
</evidence>
<dbReference type="Proteomes" id="UP000283817">
    <property type="component" value="Unassembled WGS sequence"/>
</dbReference>
<sequence length="78" mass="8338">MSTPIRWRGSGYEKTGWRLAVSPSPADQCQPFVLVHRLHAKLACLVELGASTWAGDEAKARAESLGAKVAGSVSKKTD</sequence>
<accession>A0A444HYZ5</accession>
<protein>
    <submittedName>
        <fullName evidence="1">Uncharacterized protein</fullName>
    </submittedName>
</protein>
<proteinExistence type="predicted"/>
<name>A0A444HYZ5_RHILE</name>